<feature type="transmembrane region" description="Helical" evidence="5">
    <location>
        <begin position="12"/>
        <end position="32"/>
    </location>
</feature>
<reference evidence="8" key="1">
    <citation type="journal article" date="2019" name="Int. J. Syst. Evol. Microbiol.">
        <title>The Global Catalogue of Microorganisms (GCM) 10K type strain sequencing project: providing services to taxonomists for standard genome sequencing and annotation.</title>
        <authorList>
            <consortium name="The Broad Institute Genomics Platform"/>
            <consortium name="The Broad Institute Genome Sequencing Center for Infectious Disease"/>
            <person name="Wu L."/>
            <person name="Ma J."/>
        </authorList>
    </citation>
    <scope>NUCLEOTIDE SEQUENCE [LARGE SCALE GENOMIC DNA]</scope>
    <source>
        <strain evidence="8">CCUG 62414</strain>
    </source>
</reference>
<sequence>MAPYKFNYQLALKLSNMLFMVLFTYAATSKLISFDYFQFQLSKMPLISRLSAYLVWLVPCVEYAIVLLFLVPKQLLSAYYLSLGLLTGFTSYLIWVLNSGKAVPCSCGGVLSNLSWKTHILFNFAFIAIAIINISILHNQKGFLRQT</sequence>
<evidence type="ECO:0000256" key="1">
    <source>
        <dbReference type="ARBA" id="ARBA00004141"/>
    </source>
</evidence>
<feature type="domain" description="Methylamine utilisation protein MauE" evidence="6">
    <location>
        <begin position="12"/>
        <end position="133"/>
    </location>
</feature>
<dbReference type="Proteomes" id="UP001597061">
    <property type="component" value="Unassembled WGS sequence"/>
</dbReference>
<evidence type="ECO:0000259" key="6">
    <source>
        <dbReference type="Pfam" id="PF07291"/>
    </source>
</evidence>
<keyword evidence="4 5" id="KW-0472">Membrane</keyword>
<evidence type="ECO:0000256" key="5">
    <source>
        <dbReference type="SAM" id="Phobius"/>
    </source>
</evidence>
<feature type="transmembrane region" description="Helical" evidence="5">
    <location>
        <begin position="118"/>
        <end position="137"/>
    </location>
</feature>
<dbReference type="RefSeq" id="WP_379926819.1">
    <property type="nucleotide sequence ID" value="NZ_JBHTJI010000042.1"/>
</dbReference>
<evidence type="ECO:0000256" key="2">
    <source>
        <dbReference type="ARBA" id="ARBA00022692"/>
    </source>
</evidence>
<proteinExistence type="predicted"/>
<comment type="subcellular location">
    <subcellularLocation>
        <location evidence="1">Membrane</location>
        <topology evidence="1">Multi-pass membrane protein</topology>
    </subcellularLocation>
</comment>
<dbReference type="Pfam" id="PF07291">
    <property type="entry name" value="MauE"/>
    <property type="match status" value="1"/>
</dbReference>
<evidence type="ECO:0000313" key="8">
    <source>
        <dbReference type="Proteomes" id="UP001597061"/>
    </source>
</evidence>
<dbReference type="EMBL" id="JBHTJI010000042">
    <property type="protein sequence ID" value="MFD0991141.1"/>
    <property type="molecule type" value="Genomic_DNA"/>
</dbReference>
<name>A0ABW3JLJ2_9FLAO</name>
<evidence type="ECO:0000313" key="7">
    <source>
        <dbReference type="EMBL" id="MFD0991141.1"/>
    </source>
</evidence>
<protein>
    <submittedName>
        <fullName evidence="7">MauE/DoxX family redox-associated membrane protein</fullName>
    </submittedName>
</protein>
<accession>A0ABW3JLJ2</accession>
<dbReference type="InterPro" id="IPR009908">
    <property type="entry name" value="Methylamine_util_MauE"/>
</dbReference>
<evidence type="ECO:0000256" key="4">
    <source>
        <dbReference type="ARBA" id="ARBA00023136"/>
    </source>
</evidence>
<feature type="transmembrane region" description="Helical" evidence="5">
    <location>
        <begin position="52"/>
        <end position="71"/>
    </location>
</feature>
<keyword evidence="8" id="KW-1185">Reference proteome</keyword>
<feature type="transmembrane region" description="Helical" evidence="5">
    <location>
        <begin position="78"/>
        <end position="98"/>
    </location>
</feature>
<gene>
    <name evidence="7" type="ORF">ACFQ1R_13620</name>
</gene>
<organism evidence="7 8">
    <name type="scientific">Mariniflexile jejuense</name>
    <dbReference type="NCBI Taxonomy" id="1173582"/>
    <lineage>
        <taxon>Bacteria</taxon>
        <taxon>Pseudomonadati</taxon>
        <taxon>Bacteroidota</taxon>
        <taxon>Flavobacteriia</taxon>
        <taxon>Flavobacteriales</taxon>
        <taxon>Flavobacteriaceae</taxon>
        <taxon>Mariniflexile</taxon>
    </lineage>
</organism>
<comment type="caution">
    <text evidence="7">The sequence shown here is derived from an EMBL/GenBank/DDBJ whole genome shotgun (WGS) entry which is preliminary data.</text>
</comment>
<evidence type="ECO:0000256" key="3">
    <source>
        <dbReference type="ARBA" id="ARBA00022989"/>
    </source>
</evidence>
<keyword evidence="3 5" id="KW-1133">Transmembrane helix</keyword>
<keyword evidence="2 5" id="KW-0812">Transmembrane</keyword>